<keyword evidence="2" id="KW-1133">Transmembrane helix</keyword>
<dbReference type="AlphaFoldDB" id="A0AAU7DSN8"/>
<feature type="region of interest" description="Disordered" evidence="1">
    <location>
        <begin position="1"/>
        <end position="26"/>
    </location>
</feature>
<sequence>MVTSSAVSPSYDATRSTPEKGIPAPPPRNVAVDAYRGLVMVLMMGEVMRFADVARSFPQSTFWRILAYNQTHVEWAGMSLHDTIQPGFTFLAGVALPYSIRSRQRKGESFTHMLLHTMWRSFLLIALGIFLRSTDGPITYYTFEDTLTQIGLGYTFAFLLTFAKARWQWISLALILFAYWLAWALYPAPGANFNWAAVGVAPDWHHIYSGFASHWNKNSNFGQAFDVWFLNLFPRTSRFAFNGGGYLTLSFIPTLGTMLLGVIAGRWFHEATPNIPLRKFALAAVALMAAGLVLHFTGICPIVKRIWTPSWTLWSGGVCFLFLAAFSWIVDAKKNQRLAFPLVVVGMNSIAAYLIAHLWEEFILSSFRIHLGMRVLNAFGAALEPFFLGVLTMAAYWLILYWMYRKRIFIRI</sequence>
<dbReference type="PANTHER" id="PTHR31061:SF24">
    <property type="entry name" value="LD22376P"/>
    <property type="match status" value="1"/>
</dbReference>
<evidence type="ECO:0000313" key="3">
    <source>
        <dbReference type="EMBL" id="XBH20008.1"/>
    </source>
</evidence>
<dbReference type="EMBL" id="CP121196">
    <property type="protein sequence ID" value="XBH20008.1"/>
    <property type="molecule type" value="Genomic_DNA"/>
</dbReference>
<keyword evidence="2" id="KW-0472">Membrane</keyword>
<feature type="transmembrane region" description="Helical" evidence="2">
    <location>
        <begin position="246"/>
        <end position="268"/>
    </location>
</feature>
<name>A0AAU7DSN8_9BACT</name>
<feature type="compositionally biased region" description="Polar residues" evidence="1">
    <location>
        <begin position="1"/>
        <end position="16"/>
    </location>
</feature>
<gene>
    <name evidence="3" type="ORF">P8935_11955</name>
</gene>
<evidence type="ECO:0000256" key="1">
    <source>
        <dbReference type="SAM" id="MobiDB-lite"/>
    </source>
</evidence>
<reference evidence="3" key="1">
    <citation type="submission" date="2023-03" db="EMBL/GenBank/DDBJ databases">
        <title>Edaphobacter sp.</title>
        <authorList>
            <person name="Huber K.J."/>
            <person name="Papendorf J."/>
            <person name="Pilke C."/>
            <person name="Bunk B."/>
            <person name="Sproeer C."/>
            <person name="Pester M."/>
        </authorList>
    </citation>
    <scope>NUCLEOTIDE SEQUENCE</scope>
    <source>
        <strain evidence="3">DSM 110680</strain>
    </source>
</reference>
<dbReference type="PANTHER" id="PTHR31061">
    <property type="entry name" value="LD22376P"/>
    <property type="match status" value="1"/>
</dbReference>
<feature type="transmembrane region" description="Helical" evidence="2">
    <location>
        <begin position="280"/>
        <end position="299"/>
    </location>
</feature>
<accession>A0AAU7DSN8</accession>
<feature type="transmembrane region" description="Helical" evidence="2">
    <location>
        <begin position="146"/>
        <end position="162"/>
    </location>
</feature>
<evidence type="ECO:0000256" key="2">
    <source>
        <dbReference type="SAM" id="Phobius"/>
    </source>
</evidence>
<protein>
    <submittedName>
        <fullName evidence="3">DUF5009 domain-containing protein</fullName>
    </submittedName>
</protein>
<feature type="transmembrane region" description="Helical" evidence="2">
    <location>
        <begin position="311"/>
        <end position="331"/>
    </location>
</feature>
<feature type="transmembrane region" description="Helical" evidence="2">
    <location>
        <begin position="110"/>
        <end position="131"/>
    </location>
</feature>
<proteinExistence type="predicted"/>
<organism evidence="3">
    <name type="scientific">Telmatobacter sp. DSM 110680</name>
    <dbReference type="NCBI Taxonomy" id="3036704"/>
    <lineage>
        <taxon>Bacteria</taxon>
        <taxon>Pseudomonadati</taxon>
        <taxon>Acidobacteriota</taxon>
        <taxon>Terriglobia</taxon>
        <taxon>Terriglobales</taxon>
        <taxon>Acidobacteriaceae</taxon>
        <taxon>Telmatobacter</taxon>
    </lineage>
</organism>
<feature type="transmembrane region" description="Helical" evidence="2">
    <location>
        <begin position="338"/>
        <end position="359"/>
    </location>
</feature>
<feature type="transmembrane region" description="Helical" evidence="2">
    <location>
        <begin position="169"/>
        <end position="186"/>
    </location>
</feature>
<dbReference type="RefSeq" id="WP_348265231.1">
    <property type="nucleotide sequence ID" value="NZ_CP121196.1"/>
</dbReference>
<keyword evidence="2" id="KW-0812">Transmembrane</keyword>
<feature type="transmembrane region" description="Helical" evidence="2">
    <location>
        <begin position="379"/>
        <end position="404"/>
    </location>
</feature>